<evidence type="ECO:0000313" key="1">
    <source>
        <dbReference type="EMBL" id="OLP87714.1"/>
    </source>
</evidence>
<dbReference type="EMBL" id="LSRX01000846">
    <property type="protein sequence ID" value="OLP87714.1"/>
    <property type="molecule type" value="Genomic_DNA"/>
</dbReference>
<gene>
    <name evidence="1" type="ORF">AK812_SmicGene31045</name>
</gene>
<dbReference type="AlphaFoldDB" id="A0A1Q9CXQ4"/>
<sequence length="149" mass="17078">MLRDPRFAKILLATGAGLRDNKTMEVLEEAVRKASFLGHRQRRCRLTDRVAAATDERLLRILQEFGEAKLPGKYAVSGDLTEEVGFEFPSADFFQELEVSEISRRFRRYKDPALALAMDAADDAKIEKEVDIDIDNFEDLRKNIRSEEL</sequence>
<evidence type="ECO:0000313" key="2">
    <source>
        <dbReference type="Proteomes" id="UP000186817"/>
    </source>
</evidence>
<protein>
    <submittedName>
        <fullName evidence="1">Uncharacterized protein</fullName>
    </submittedName>
</protein>
<proteinExistence type="predicted"/>
<dbReference type="Proteomes" id="UP000186817">
    <property type="component" value="Unassembled WGS sequence"/>
</dbReference>
<keyword evidence="2" id="KW-1185">Reference proteome</keyword>
<organism evidence="1 2">
    <name type="scientific">Symbiodinium microadriaticum</name>
    <name type="common">Dinoflagellate</name>
    <name type="synonym">Zooxanthella microadriatica</name>
    <dbReference type="NCBI Taxonomy" id="2951"/>
    <lineage>
        <taxon>Eukaryota</taxon>
        <taxon>Sar</taxon>
        <taxon>Alveolata</taxon>
        <taxon>Dinophyceae</taxon>
        <taxon>Suessiales</taxon>
        <taxon>Symbiodiniaceae</taxon>
        <taxon>Symbiodinium</taxon>
    </lineage>
</organism>
<name>A0A1Q9CXQ4_SYMMI</name>
<comment type="caution">
    <text evidence="1">The sequence shown here is derived from an EMBL/GenBank/DDBJ whole genome shotgun (WGS) entry which is preliminary data.</text>
</comment>
<accession>A0A1Q9CXQ4</accession>
<reference evidence="1 2" key="1">
    <citation type="submission" date="2016-02" db="EMBL/GenBank/DDBJ databases">
        <title>Genome analysis of coral dinoflagellate symbionts highlights evolutionary adaptations to a symbiotic lifestyle.</title>
        <authorList>
            <person name="Aranda M."/>
            <person name="Li Y."/>
            <person name="Liew Y.J."/>
            <person name="Baumgarten S."/>
            <person name="Simakov O."/>
            <person name="Wilson M."/>
            <person name="Piel J."/>
            <person name="Ashoor H."/>
            <person name="Bougouffa S."/>
            <person name="Bajic V.B."/>
            <person name="Ryu T."/>
            <person name="Ravasi T."/>
            <person name="Bayer T."/>
            <person name="Micklem G."/>
            <person name="Kim H."/>
            <person name="Bhak J."/>
            <person name="Lajeunesse T.C."/>
            <person name="Voolstra C.R."/>
        </authorList>
    </citation>
    <scope>NUCLEOTIDE SEQUENCE [LARGE SCALE GENOMIC DNA]</scope>
    <source>
        <strain evidence="1 2">CCMP2467</strain>
    </source>
</reference>